<dbReference type="Pfam" id="PF26003">
    <property type="entry name" value="Integrase_N_phage"/>
    <property type="match status" value="1"/>
</dbReference>
<keyword evidence="10" id="KW-1185">Reference proteome</keyword>
<dbReference type="EMBL" id="BOPO01000037">
    <property type="protein sequence ID" value="GIL27072.1"/>
    <property type="molecule type" value="Genomic_DNA"/>
</dbReference>
<evidence type="ECO:0000256" key="4">
    <source>
        <dbReference type="ARBA" id="ARBA00023172"/>
    </source>
</evidence>
<feature type="domain" description="Tyr recombinase" evidence="7">
    <location>
        <begin position="172"/>
        <end position="362"/>
    </location>
</feature>
<evidence type="ECO:0000256" key="5">
    <source>
        <dbReference type="PROSITE-ProRule" id="PRU01248"/>
    </source>
</evidence>
<dbReference type="CDD" id="cd01189">
    <property type="entry name" value="INT_ICEBs1_C_like"/>
    <property type="match status" value="1"/>
</dbReference>
<dbReference type="InterPro" id="IPR002104">
    <property type="entry name" value="Integrase_catalytic"/>
</dbReference>
<dbReference type="InterPro" id="IPR013762">
    <property type="entry name" value="Integrase-like_cat_sf"/>
</dbReference>
<dbReference type="GO" id="GO:0003677">
    <property type="term" value="F:DNA binding"/>
    <property type="evidence" value="ECO:0007669"/>
    <property type="project" value="UniProtKB-UniRule"/>
</dbReference>
<organism evidence="9 10">
    <name type="scientific">Actinocatenispora comari</name>
    <dbReference type="NCBI Taxonomy" id="2807577"/>
    <lineage>
        <taxon>Bacteria</taxon>
        <taxon>Bacillati</taxon>
        <taxon>Actinomycetota</taxon>
        <taxon>Actinomycetes</taxon>
        <taxon>Micromonosporales</taxon>
        <taxon>Micromonosporaceae</taxon>
        <taxon>Actinocatenispora</taxon>
    </lineage>
</organism>
<dbReference type="InterPro" id="IPR044068">
    <property type="entry name" value="CB"/>
</dbReference>
<evidence type="ECO:0000256" key="6">
    <source>
        <dbReference type="SAM" id="MobiDB-lite"/>
    </source>
</evidence>
<dbReference type="Gene3D" id="1.10.443.10">
    <property type="entry name" value="Intergrase catalytic core"/>
    <property type="match status" value="1"/>
</dbReference>
<protein>
    <submittedName>
        <fullName evidence="9">Putative prophage phiRv2 integrase</fullName>
    </submittedName>
</protein>
<dbReference type="AlphaFoldDB" id="A0A8J4AC96"/>
<dbReference type="Pfam" id="PF00589">
    <property type="entry name" value="Phage_integrase"/>
    <property type="match status" value="1"/>
</dbReference>
<gene>
    <name evidence="9" type="ORF">NUM_23260</name>
</gene>
<evidence type="ECO:0000256" key="2">
    <source>
        <dbReference type="ARBA" id="ARBA00022908"/>
    </source>
</evidence>
<feature type="region of interest" description="Disordered" evidence="6">
    <location>
        <begin position="370"/>
        <end position="394"/>
    </location>
</feature>
<dbReference type="GO" id="GO:0015074">
    <property type="term" value="P:DNA integration"/>
    <property type="evidence" value="ECO:0007669"/>
    <property type="project" value="UniProtKB-KW"/>
</dbReference>
<dbReference type="PROSITE" id="PS51900">
    <property type="entry name" value="CB"/>
    <property type="match status" value="1"/>
</dbReference>
<keyword evidence="4" id="KW-0233">DNA recombination</keyword>
<proteinExistence type="inferred from homology"/>
<dbReference type="PROSITE" id="PS51898">
    <property type="entry name" value="TYR_RECOMBINASE"/>
    <property type="match status" value="1"/>
</dbReference>
<dbReference type="InterPro" id="IPR058717">
    <property type="entry name" value="Phage_L5_Integrase_N"/>
</dbReference>
<dbReference type="RefSeq" id="WP_207124827.1">
    <property type="nucleotide sequence ID" value="NZ_BOPO01000037.1"/>
</dbReference>
<dbReference type="Gene3D" id="1.10.150.130">
    <property type="match status" value="1"/>
</dbReference>
<accession>A0A8J4AC96</accession>
<evidence type="ECO:0000256" key="1">
    <source>
        <dbReference type="ARBA" id="ARBA00008857"/>
    </source>
</evidence>
<keyword evidence="3 5" id="KW-0238">DNA-binding</keyword>
<reference evidence="10" key="1">
    <citation type="journal article" date="2021" name="Int. J. Syst. Evol. Microbiol.">
        <title>Actinocatenispora comari sp. nov., an endophytic actinomycete isolated from aerial parts of Comarum salesowianum.</title>
        <authorList>
            <person name="Oyunbileg N."/>
            <person name="Iizaka Y."/>
            <person name="Hamada M."/>
            <person name="Davaapurev B.O."/>
            <person name="Fukumoto A."/>
            <person name="Tsetseg B."/>
            <person name="Kato F."/>
            <person name="Tamura T."/>
            <person name="Batkhuu J."/>
            <person name="Anzai Y."/>
        </authorList>
    </citation>
    <scope>NUCLEOTIDE SEQUENCE [LARGE SCALE GENOMIC DNA]</scope>
    <source>
        <strain evidence="10">NUM-2625</strain>
    </source>
</reference>
<evidence type="ECO:0000259" key="7">
    <source>
        <dbReference type="PROSITE" id="PS51898"/>
    </source>
</evidence>
<dbReference type="InterPro" id="IPR004107">
    <property type="entry name" value="Integrase_SAM-like_N"/>
</dbReference>
<sequence length="394" mass="43515">MPNKEGHRHFGNVRKLPSGRFQIRYPGPDGRMRNGAETYPTRPVALRALSIIEGQITRGEWVDPERGKVLLRDYADRWVTQRPNLRPRTVELYRMLLRNHITPYLGGVPLGKLSTAMVREWRAELLGKGRSVSTLAKAYRLLRAVLMTAVNEDNILPRNPCRIPGAGTESPAERPTLTVRQMYDLAGEMPDRLFAFVLLTAFASLRYGEVTALQRMDLDLVACTVRVRHAFVRRPSGELVYGPPKSKAGLRTVSIPSGLVPVLRRHLDEFVDAEATALVFTGPKGAPLKRTNFNELSGWKEAVARIGKPDLHFHDLRHSGNTWAAAAGVSTRDLMARMGHDSMNAALIYQHASTEADQAIASALDARLAEVQDGDDQAGDDPEDGPAGARVPVA</sequence>
<dbReference type="PANTHER" id="PTHR30349:SF64">
    <property type="entry name" value="PROPHAGE INTEGRASE INTD-RELATED"/>
    <property type="match status" value="1"/>
</dbReference>
<feature type="compositionally biased region" description="Low complexity" evidence="6">
    <location>
        <begin position="385"/>
        <end position="394"/>
    </location>
</feature>
<dbReference type="InterPro" id="IPR010998">
    <property type="entry name" value="Integrase_recombinase_N"/>
</dbReference>
<feature type="domain" description="Core-binding (CB)" evidence="8">
    <location>
        <begin position="69"/>
        <end position="150"/>
    </location>
</feature>
<dbReference type="InterPro" id="IPR011010">
    <property type="entry name" value="DNA_brk_join_enz"/>
</dbReference>
<dbReference type="GO" id="GO:0006310">
    <property type="term" value="P:DNA recombination"/>
    <property type="evidence" value="ECO:0007669"/>
    <property type="project" value="UniProtKB-KW"/>
</dbReference>
<evidence type="ECO:0000259" key="8">
    <source>
        <dbReference type="PROSITE" id="PS51900"/>
    </source>
</evidence>
<evidence type="ECO:0000313" key="9">
    <source>
        <dbReference type="EMBL" id="GIL27072.1"/>
    </source>
</evidence>
<comment type="similarity">
    <text evidence="1">Belongs to the 'phage' integrase family.</text>
</comment>
<dbReference type="SUPFAM" id="SSF56349">
    <property type="entry name" value="DNA breaking-rejoining enzymes"/>
    <property type="match status" value="1"/>
</dbReference>
<dbReference type="Pfam" id="PF14659">
    <property type="entry name" value="Phage_int_SAM_3"/>
    <property type="match status" value="1"/>
</dbReference>
<evidence type="ECO:0000256" key="3">
    <source>
        <dbReference type="ARBA" id="ARBA00023125"/>
    </source>
</evidence>
<dbReference type="Proteomes" id="UP000614996">
    <property type="component" value="Unassembled WGS sequence"/>
</dbReference>
<name>A0A8J4AC96_9ACTN</name>
<keyword evidence="2" id="KW-0229">DNA integration</keyword>
<comment type="caution">
    <text evidence="9">The sequence shown here is derived from an EMBL/GenBank/DDBJ whole genome shotgun (WGS) entry which is preliminary data.</text>
</comment>
<feature type="compositionally biased region" description="Acidic residues" evidence="6">
    <location>
        <begin position="372"/>
        <end position="384"/>
    </location>
</feature>
<dbReference type="InterPro" id="IPR050090">
    <property type="entry name" value="Tyrosine_recombinase_XerCD"/>
</dbReference>
<evidence type="ECO:0000313" key="10">
    <source>
        <dbReference type="Proteomes" id="UP000614996"/>
    </source>
</evidence>
<dbReference type="PANTHER" id="PTHR30349">
    <property type="entry name" value="PHAGE INTEGRASE-RELATED"/>
    <property type="match status" value="1"/>
</dbReference>